<feature type="compositionally biased region" description="Gly residues" evidence="1">
    <location>
        <begin position="359"/>
        <end position="383"/>
    </location>
</feature>
<dbReference type="InterPro" id="IPR006477">
    <property type="entry name" value="Yir_bir_cir"/>
</dbReference>
<feature type="region of interest" description="Disordered" evidence="1">
    <location>
        <begin position="713"/>
        <end position="843"/>
    </location>
</feature>
<keyword evidence="4" id="KW-1185">Reference proteome</keyword>
<feature type="compositionally biased region" description="Pro residues" evidence="1">
    <location>
        <begin position="548"/>
        <end position="588"/>
    </location>
</feature>
<reference evidence="3 4" key="1">
    <citation type="submission" date="2020-08" db="EMBL/GenBank/DDBJ databases">
        <authorList>
            <person name="Ramaprasad A."/>
        </authorList>
    </citation>
    <scope>NUCLEOTIDE SEQUENCE [LARGE SCALE GENOMIC DNA]</scope>
</reference>
<feature type="compositionally biased region" description="Gly residues" evidence="1">
    <location>
        <begin position="494"/>
        <end position="511"/>
    </location>
</feature>
<protein>
    <submittedName>
        <fullName evidence="3">PIR protein CIR protein</fullName>
    </submittedName>
</protein>
<feature type="compositionally biased region" description="Polar residues" evidence="1">
    <location>
        <begin position="830"/>
        <end position="843"/>
    </location>
</feature>
<feature type="compositionally biased region" description="Polar residues" evidence="1">
    <location>
        <begin position="275"/>
        <end position="323"/>
    </location>
</feature>
<keyword evidence="2" id="KW-0472">Membrane</keyword>
<feature type="transmembrane region" description="Helical" evidence="2">
    <location>
        <begin position="977"/>
        <end position="997"/>
    </location>
</feature>
<feature type="transmembrane region" description="Helical" evidence="2">
    <location>
        <begin position="897"/>
        <end position="918"/>
    </location>
</feature>
<keyword evidence="2" id="KW-1133">Transmembrane helix</keyword>
<feature type="compositionally biased region" description="Gly residues" evidence="1">
    <location>
        <begin position="427"/>
        <end position="436"/>
    </location>
</feature>
<feature type="compositionally biased region" description="Low complexity" evidence="1">
    <location>
        <begin position="530"/>
        <end position="542"/>
    </location>
</feature>
<feature type="compositionally biased region" description="Polar residues" evidence="1">
    <location>
        <begin position="398"/>
        <end position="417"/>
    </location>
</feature>
<organism evidence="3 4">
    <name type="scientific">Plasmodium vinckei petteri</name>
    <dbReference type="NCBI Taxonomy" id="138298"/>
    <lineage>
        <taxon>Eukaryota</taxon>
        <taxon>Sar</taxon>
        <taxon>Alveolata</taxon>
        <taxon>Apicomplexa</taxon>
        <taxon>Aconoidasida</taxon>
        <taxon>Haemosporida</taxon>
        <taxon>Plasmodiidae</taxon>
        <taxon>Plasmodium</taxon>
        <taxon>Plasmodium (Vinckeia)</taxon>
    </lineage>
</organism>
<sequence length="1005" mass="107039">MDDQVCDFLYEVDENFNNGGVNVFKFNRFTKCHSYCPHQNKCTNDYERINALSAYLHNKISEIDKYFKNGENSDKRHIEIFIIWLGDKLFKMENDYKATLGESYEKNLEKSMGNYNYWKVINSRKYYKNATIKKMSEYYNLLNYICKLITEYNKNPDNKRLGNYSSQCENYYKTIYNSINGCKPYLHLLDNLKMIYEIFRMQKIANNYNINENKRKRLLNRVKSLTTFGKENRLFVSISESLNFSDNECAEVRSKDEKIGEIIALKKSQDAGKSKTPTRGGQPRVSGNTQHGNTGSRNPASLQPKQLPAQSPTLKLPSGQSKFTPPAPAKPVAVKPAPPSQNDKLKTPQAGKTHQNGPGDAGSGAVDGKGGTPGGKGGTSGGKGAEKKDINRGLGSDKGSSTQVGKDGGQKSSNSDTRGPVNVPGSGAHGSGGAGVKSGDQSVKDRQEGIGGGTSGGQGIPSSGAIGGQGSQGITSSESGGSSGGTDGGKGDAGRGVNGGGSVQGDQGKGSGDPSRVNPAPAPSGTDTTPSPGASPSVSQSSTGLQSPPVPSTPQSPTPQVPTPPGTTPPGTTPPGTTPPGTTPPGTTPSPGASQPQVQQGTPPADPPVPPGQPPQTGGSSSGSKDTGDRSSDPASNTSGGSFDWGSSIFEFILKGKEYYDKASEFIEKNRQTFEDTKDKIRGAYNDTVENLKNVYNASSDYFNSVISNITSQLNQFDPPPKSGDSQTGSGSPPGGGNPSTPPIDPQPPSPPTPPQIKPPDPPPNPPKIDPPLPPPAPASVPTPAIPPDPSKGSTPNSLLTPPSNPTPNTSLDPPKGSSQQKQSPSQSQLITHQPTQINSSSQQTVVQLAKSLSSDLILKKPWNIFPTTWNGSGDCKPEIKFMNATLVCCTSEQCSLTGITVILVLIPIILLIAYKCLPFGSSKKSEKKNMKRVINFHDGKGKTKIIISSNDRSKHLKPVINSVGGKKDSLLNIYKLIRADPMPFINLFFLLIFFVYKRKRDTIE</sequence>
<feature type="compositionally biased region" description="Gly residues" evidence="1">
    <location>
        <begin position="449"/>
        <end position="471"/>
    </location>
</feature>
<accession>A0A6V7SFE4</accession>
<feature type="compositionally biased region" description="Pro residues" evidence="1">
    <location>
        <begin position="604"/>
        <end position="614"/>
    </location>
</feature>
<evidence type="ECO:0000313" key="3">
    <source>
        <dbReference type="EMBL" id="CAD2097817.1"/>
    </source>
</evidence>
<evidence type="ECO:0000256" key="1">
    <source>
        <dbReference type="SAM" id="MobiDB-lite"/>
    </source>
</evidence>
<gene>
    <name evidence="3" type="ORF">PVPCR_0402260</name>
</gene>
<evidence type="ECO:0000313" key="4">
    <source>
        <dbReference type="Proteomes" id="UP000515268"/>
    </source>
</evidence>
<dbReference type="Proteomes" id="UP000515268">
    <property type="component" value="Chromosome PVPCR_04"/>
</dbReference>
<dbReference type="AlphaFoldDB" id="A0A6V7SFE4"/>
<dbReference type="EMBL" id="LR865409">
    <property type="protein sequence ID" value="CAD2097817.1"/>
    <property type="molecule type" value="Genomic_DNA"/>
</dbReference>
<name>A0A6V7SFE4_PLAVN</name>
<dbReference type="Pfam" id="PF06022">
    <property type="entry name" value="Cir_Bir_Yir"/>
    <property type="match status" value="1"/>
</dbReference>
<dbReference type="VEuPathDB" id="PlasmoDB:PVPCR_0402260"/>
<feature type="compositionally biased region" description="Low complexity" evidence="1">
    <location>
        <begin position="794"/>
        <end position="829"/>
    </location>
</feature>
<feature type="compositionally biased region" description="Pro residues" evidence="1">
    <location>
        <begin position="740"/>
        <end position="790"/>
    </location>
</feature>
<proteinExistence type="predicted"/>
<feature type="compositionally biased region" description="Low complexity" evidence="1">
    <location>
        <begin position="615"/>
        <end position="625"/>
    </location>
</feature>
<feature type="region of interest" description="Disordered" evidence="1">
    <location>
        <begin position="265"/>
        <end position="646"/>
    </location>
</feature>
<evidence type="ECO:0000256" key="2">
    <source>
        <dbReference type="SAM" id="Phobius"/>
    </source>
</evidence>
<keyword evidence="2" id="KW-0812">Transmembrane</keyword>